<reference evidence="1" key="1">
    <citation type="submission" date="2024-09" db="EMBL/GenBank/DDBJ databases">
        <title>Draft Genome Sequences of Neofusicoccum parvum.</title>
        <authorList>
            <person name="Ashida A."/>
            <person name="Camagna M."/>
            <person name="Tanaka A."/>
            <person name="Takemoto D."/>
        </authorList>
    </citation>
    <scope>NUCLEOTIDE SEQUENCE</scope>
    <source>
        <strain evidence="1">PPO83</strain>
    </source>
</reference>
<sequence>MFQDKEPPVLQDALSASALYCLKNRENQTLVLRNVEQKAQQLVASTDPLLLSTAELLFSVQALLLYQIIRLFDGDIRQRAQAEADEATLMAWTVHLKAHMQQVVPSLPPSAGALSPVQVTAPDWHRWLAKESIRRTVFTAFTLKGVYDYLKYGSDEESYTIHRLCYTAQAALWDAQSEHGWRAAYCEQERLELRMESFNEDIAKATPGDLEELSLIVLAIYWGVETVEEWLGKHHAARHGLEV</sequence>
<proteinExistence type="predicted"/>
<protein>
    <submittedName>
        <fullName evidence="1">Transcription factor cys6 protein</fullName>
    </submittedName>
</protein>
<keyword evidence="2" id="KW-1185">Reference proteome</keyword>
<dbReference type="Proteomes" id="UP001165186">
    <property type="component" value="Unassembled WGS sequence"/>
</dbReference>
<evidence type="ECO:0000313" key="2">
    <source>
        <dbReference type="Proteomes" id="UP001165186"/>
    </source>
</evidence>
<evidence type="ECO:0000313" key="1">
    <source>
        <dbReference type="EMBL" id="GME31851.1"/>
    </source>
</evidence>
<dbReference type="EMBL" id="BSXG01000059">
    <property type="protein sequence ID" value="GME31851.1"/>
    <property type="molecule type" value="Genomic_DNA"/>
</dbReference>
<organism evidence="1 2">
    <name type="scientific">Neofusicoccum parvum</name>
    <dbReference type="NCBI Taxonomy" id="310453"/>
    <lineage>
        <taxon>Eukaryota</taxon>
        <taxon>Fungi</taxon>
        <taxon>Dikarya</taxon>
        <taxon>Ascomycota</taxon>
        <taxon>Pezizomycotina</taxon>
        <taxon>Dothideomycetes</taxon>
        <taxon>Dothideomycetes incertae sedis</taxon>
        <taxon>Botryosphaeriales</taxon>
        <taxon>Botryosphaeriaceae</taxon>
        <taxon>Neofusicoccum</taxon>
    </lineage>
</organism>
<accession>A0ACB5S9I4</accession>
<gene>
    <name evidence="1" type="primary">g197</name>
    <name evidence="1" type="ORF">NpPPO83_00000197</name>
</gene>
<name>A0ACB5S9I4_9PEZI</name>
<comment type="caution">
    <text evidence="1">The sequence shown here is derived from an EMBL/GenBank/DDBJ whole genome shotgun (WGS) entry which is preliminary data.</text>
</comment>